<dbReference type="Proteomes" id="UP000825002">
    <property type="component" value="Unassembled WGS sequence"/>
</dbReference>
<comment type="caution">
    <text evidence="3">The sequence shown here is derived from an EMBL/GenBank/DDBJ whole genome shotgun (WGS) entry which is preliminary data.</text>
</comment>
<feature type="region of interest" description="Disordered" evidence="1">
    <location>
        <begin position="1"/>
        <end position="47"/>
    </location>
</feature>
<gene>
    <name evidence="3" type="ORF">GZH46_01668</name>
</gene>
<dbReference type="EMBL" id="JAIFTH010000329">
    <property type="protein sequence ID" value="KAG9509802.1"/>
    <property type="molecule type" value="Genomic_DNA"/>
</dbReference>
<name>A0ABQ7S8S4_9ACAR</name>
<feature type="compositionally biased region" description="Basic and acidic residues" evidence="1">
    <location>
        <begin position="29"/>
        <end position="43"/>
    </location>
</feature>
<evidence type="ECO:0000256" key="2">
    <source>
        <dbReference type="SAM" id="Phobius"/>
    </source>
</evidence>
<keyword evidence="4" id="KW-1185">Reference proteome</keyword>
<evidence type="ECO:0000313" key="4">
    <source>
        <dbReference type="Proteomes" id="UP000825002"/>
    </source>
</evidence>
<feature type="region of interest" description="Disordered" evidence="1">
    <location>
        <begin position="64"/>
        <end position="99"/>
    </location>
</feature>
<keyword evidence="2" id="KW-0812">Transmembrane</keyword>
<feature type="transmembrane region" description="Helical" evidence="2">
    <location>
        <begin position="121"/>
        <end position="145"/>
    </location>
</feature>
<feature type="non-terminal residue" evidence="3">
    <location>
        <position position="205"/>
    </location>
</feature>
<accession>A0ABQ7S8S4</accession>
<protein>
    <submittedName>
        <fullName evidence="3">Uncharacterized protein</fullName>
    </submittedName>
</protein>
<evidence type="ECO:0000256" key="1">
    <source>
        <dbReference type="SAM" id="MobiDB-lite"/>
    </source>
</evidence>
<reference evidence="3 4" key="1">
    <citation type="submission" date="2020-10" db="EMBL/GenBank/DDBJ databases">
        <authorList>
            <person name="Klimov P.B."/>
            <person name="Dyachkov S.M."/>
            <person name="Chetverikov P.E."/>
        </authorList>
    </citation>
    <scope>NUCLEOTIDE SEQUENCE [LARGE SCALE GENOMIC DNA]</scope>
    <source>
        <strain evidence="3">BMOC 18-1129-001#AD2665</strain>
        <tissue evidence="3">Entire mites</tissue>
    </source>
</reference>
<feature type="compositionally biased region" description="Low complexity" evidence="1">
    <location>
        <begin position="73"/>
        <end position="89"/>
    </location>
</feature>
<keyword evidence="2" id="KW-1133">Transmembrane helix</keyword>
<keyword evidence="2" id="KW-0472">Membrane</keyword>
<organism evidence="3 4">
    <name type="scientific">Fragariocoptes setiger</name>
    <dbReference type="NCBI Taxonomy" id="1670756"/>
    <lineage>
        <taxon>Eukaryota</taxon>
        <taxon>Metazoa</taxon>
        <taxon>Ecdysozoa</taxon>
        <taxon>Arthropoda</taxon>
        <taxon>Chelicerata</taxon>
        <taxon>Arachnida</taxon>
        <taxon>Acari</taxon>
        <taxon>Acariformes</taxon>
        <taxon>Trombidiformes</taxon>
        <taxon>Prostigmata</taxon>
        <taxon>Eupodina</taxon>
        <taxon>Eriophyoidea</taxon>
        <taxon>Phytoptidae</taxon>
        <taxon>Fragariocoptes</taxon>
    </lineage>
</organism>
<sequence>MHRHSKSNFNNTSGKKTQNDLNHHHHDQHHLNHDSYDHSHSENSHNTTTAMHYAKKCEKTMFASTRHSKKTTTSKFNANVSVNADSNASRKQSQPKHRQQSNVVADIYCHLAINNTLSSRLSTISCTLLAAMTATMLLLLLLLAVSNSSVSALECRINADCNNNDKICHESKCICVRDKPVEDNNRCLKLSSSNLVCYDLRQGYH</sequence>
<proteinExistence type="predicted"/>
<feature type="compositionally biased region" description="Polar residues" evidence="1">
    <location>
        <begin position="7"/>
        <end position="16"/>
    </location>
</feature>
<evidence type="ECO:0000313" key="3">
    <source>
        <dbReference type="EMBL" id="KAG9509802.1"/>
    </source>
</evidence>